<dbReference type="PANTHER" id="PTHR31234:SF72">
    <property type="entry name" value="NDR1_HIN1-LIKE PROTEIN 6"/>
    <property type="match status" value="1"/>
</dbReference>
<dbReference type="InterPro" id="IPR044839">
    <property type="entry name" value="NDR1-like"/>
</dbReference>
<evidence type="ECO:0000256" key="1">
    <source>
        <dbReference type="ARBA" id="ARBA00004370"/>
    </source>
</evidence>
<sequence>MNTTTLVHDTIAKEFGRILKGYQPLDRYGALPGNDPREMGHRSARAKQRQVFLKSYRLASGTELRRRRSRSLKLKKVVVKVRMAVLSAVSFMRGNALKSCNSKSSISASSPLQLSKVHPSDVEAAMETAPAYPSKYVMLNNSNSSSVRPPPQRRNIPRYHSNHHHSHGHCCLKCVCCCLCFFIVVIIVLASLLAVLYVTLNPKMPQYSVESFEVNAFTMDPDFSLYTEFVVVVKSNNPNKDIAFTYGKDSSVVVAYSDSTLCSGKLPAFHQPFQNTTMIPVVLTGKSEFGSGLQEALMDNRETGRIPLLVIVKAPISVMVKSLALRQFMVNVNCSLVVDNLAPNKRVRILSSTYTYAFEDIVARKPLVESAEANPTRVHKSGQVLARLVSGSTGDISTACLVDHPRMSWPTREINRQGLCINTADQPSIFLQSLPPVNTSSAHRRVDRSPSGTMSKTLMVFGLTVMVVCACFAGVPTVAGTNSPSPVIGYGAIGKGGNPGCRPNNPKPCNPVPANPYHRGCEKEEHCRNGGGRKLLGEGIQANAPVHFI</sequence>
<evidence type="ECO:0008006" key="6">
    <source>
        <dbReference type="Google" id="ProtNLM"/>
    </source>
</evidence>
<comment type="subcellular location">
    <subcellularLocation>
        <location evidence="1">Membrane</location>
    </subcellularLocation>
</comment>
<keyword evidence="2 3" id="KW-0472">Membrane</keyword>
<accession>A0A5N5J044</accession>
<proteinExistence type="predicted"/>
<keyword evidence="5" id="KW-1185">Reference proteome</keyword>
<name>A0A5N5J044_9ROSI</name>
<organism evidence="4 5">
    <name type="scientific">Salix brachista</name>
    <dbReference type="NCBI Taxonomy" id="2182728"/>
    <lineage>
        <taxon>Eukaryota</taxon>
        <taxon>Viridiplantae</taxon>
        <taxon>Streptophyta</taxon>
        <taxon>Embryophyta</taxon>
        <taxon>Tracheophyta</taxon>
        <taxon>Spermatophyta</taxon>
        <taxon>Magnoliopsida</taxon>
        <taxon>eudicotyledons</taxon>
        <taxon>Gunneridae</taxon>
        <taxon>Pentapetalae</taxon>
        <taxon>rosids</taxon>
        <taxon>fabids</taxon>
        <taxon>Malpighiales</taxon>
        <taxon>Salicaceae</taxon>
        <taxon>Saliceae</taxon>
        <taxon>Salix</taxon>
    </lineage>
</organism>
<gene>
    <name evidence="4" type="ORF">DKX38_029816</name>
</gene>
<dbReference type="GO" id="GO:0005886">
    <property type="term" value="C:plasma membrane"/>
    <property type="evidence" value="ECO:0007669"/>
    <property type="project" value="TreeGrafter"/>
</dbReference>
<keyword evidence="3" id="KW-1133">Transmembrane helix</keyword>
<comment type="caution">
    <text evidence="4">The sequence shown here is derived from an EMBL/GenBank/DDBJ whole genome shotgun (WGS) entry which is preliminary data.</text>
</comment>
<evidence type="ECO:0000256" key="3">
    <source>
        <dbReference type="SAM" id="Phobius"/>
    </source>
</evidence>
<dbReference type="EMBL" id="VDCV01000019">
    <property type="protein sequence ID" value="KAB5512788.1"/>
    <property type="molecule type" value="Genomic_DNA"/>
</dbReference>
<dbReference type="GO" id="GO:0098542">
    <property type="term" value="P:defense response to other organism"/>
    <property type="evidence" value="ECO:0007669"/>
    <property type="project" value="InterPro"/>
</dbReference>
<dbReference type="AlphaFoldDB" id="A0A5N5J044"/>
<protein>
    <recommendedName>
        <fullName evidence="6">Late embryogenesis abundant protein LEA-2 subgroup domain-containing protein</fullName>
    </recommendedName>
</protein>
<reference evidence="5" key="1">
    <citation type="journal article" date="2019" name="Gigascience">
        <title>De novo genome assembly of the endangered Acer yangbiense, a plant species with extremely small populations endemic to Yunnan Province, China.</title>
        <authorList>
            <person name="Yang J."/>
            <person name="Wariss H.M."/>
            <person name="Tao L."/>
            <person name="Zhang R."/>
            <person name="Yun Q."/>
            <person name="Hollingsworth P."/>
            <person name="Dao Z."/>
            <person name="Luo G."/>
            <person name="Guo H."/>
            <person name="Ma Y."/>
            <person name="Sun W."/>
        </authorList>
    </citation>
    <scope>NUCLEOTIDE SEQUENCE [LARGE SCALE GENOMIC DNA]</scope>
    <source>
        <strain evidence="5">cv. br00</strain>
    </source>
</reference>
<feature type="transmembrane region" description="Helical" evidence="3">
    <location>
        <begin position="181"/>
        <end position="200"/>
    </location>
</feature>
<evidence type="ECO:0000313" key="4">
    <source>
        <dbReference type="EMBL" id="KAB5512788.1"/>
    </source>
</evidence>
<evidence type="ECO:0000313" key="5">
    <source>
        <dbReference type="Proteomes" id="UP000326939"/>
    </source>
</evidence>
<dbReference type="PANTHER" id="PTHR31234">
    <property type="entry name" value="LATE EMBRYOGENESIS ABUNDANT (LEA) HYDROXYPROLINE-RICH GLYCOPROTEIN FAMILY"/>
    <property type="match status" value="1"/>
</dbReference>
<keyword evidence="3" id="KW-0812">Transmembrane</keyword>
<dbReference type="Proteomes" id="UP000326939">
    <property type="component" value="Chromosome 19"/>
</dbReference>
<evidence type="ECO:0000256" key="2">
    <source>
        <dbReference type="ARBA" id="ARBA00023136"/>
    </source>
</evidence>